<comment type="caution">
    <text evidence="2">The sequence shown here is derived from an EMBL/GenBank/DDBJ whole genome shotgun (WGS) entry which is preliminary data.</text>
</comment>
<sequence>MFDQRRMFDRRAGGFREQSQVGGARWEELRDKRRFVQRESEIKDETLFYVSFKCPKAPRRQGKETREGRKGRKRGKEAREGNKRRRQWKETREGGKGRKQEKETREGNEGRRQGKETREGNKRRRQGRNKRRRQGKETREGTREGGKGRKQEKETREGGKEGTREGNKRRRQGKETREGNKRRKQGKETREGSREGNKRRKQGKETREGGKCSASTCRLTTATRSTSPAPLPVAKKKNVPIVKITHIHPPEKLFAQATTSYSPPWIESPVSSVYSFLSPLLLGVWSPSLCEFIGLARCLTPRMMLPRSDLLPFCHLLTYDGIVPPHVRLILISSSSSSGRTPRPYTPTKLPEGIGPKRDARQNGERKNEGDGRRDARKEQAARPAEAERAKHHPRSSDECANRQWKIERPPAWRHWERRGHGLQRDRGRTACKHGKNTERSAGVKTTNRLKETRDTDIKPVHGEHGNRNNHEGTHRTGA</sequence>
<evidence type="ECO:0000256" key="1">
    <source>
        <dbReference type="SAM" id="MobiDB-lite"/>
    </source>
</evidence>
<accession>A0AAW0MJ07</accession>
<feature type="compositionally biased region" description="Basic residues" evidence="1">
    <location>
        <begin position="69"/>
        <end position="87"/>
    </location>
</feature>
<feature type="compositionally biased region" description="Basic and acidic residues" evidence="1">
    <location>
        <begin position="1"/>
        <end position="14"/>
    </location>
</feature>
<feature type="region of interest" description="Disordered" evidence="1">
    <location>
        <begin position="1"/>
        <end position="24"/>
    </location>
</feature>
<feature type="compositionally biased region" description="Basic and acidic residues" evidence="1">
    <location>
        <begin position="186"/>
        <end position="196"/>
    </location>
</feature>
<dbReference type="EMBL" id="JBBPFD010000362">
    <property type="protein sequence ID" value="KAK7879117.1"/>
    <property type="molecule type" value="Genomic_DNA"/>
</dbReference>
<feature type="compositionally biased region" description="Basic residues" evidence="1">
    <location>
        <begin position="121"/>
        <end position="134"/>
    </location>
</feature>
<reference evidence="3" key="1">
    <citation type="submission" date="2024-04" db="EMBL/GenBank/DDBJ databases">
        <title>Salinicola lusitanus LLJ914,a marine bacterium isolated from the Okinawa Trough.</title>
        <authorList>
            <person name="Li J."/>
        </authorList>
    </citation>
    <scope>NUCLEOTIDE SEQUENCE [LARGE SCALE GENOMIC DNA]</scope>
</reference>
<name>A0AAW0MJ07_9GOBI</name>
<feature type="region of interest" description="Disordered" evidence="1">
    <location>
        <begin position="418"/>
        <end position="479"/>
    </location>
</feature>
<dbReference type="AlphaFoldDB" id="A0AAW0MJ07"/>
<feature type="compositionally biased region" description="Basic and acidic residues" evidence="1">
    <location>
        <begin position="418"/>
        <end position="429"/>
    </location>
</feature>
<evidence type="ECO:0000313" key="2">
    <source>
        <dbReference type="EMBL" id="KAK7879117.1"/>
    </source>
</evidence>
<protein>
    <recommendedName>
        <fullName evidence="4">Octapeptide-repeat protein T2</fullName>
    </recommendedName>
</protein>
<feature type="compositionally biased region" description="Basic and acidic residues" evidence="1">
    <location>
        <begin position="135"/>
        <end position="166"/>
    </location>
</feature>
<evidence type="ECO:0000313" key="3">
    <source>
        <dbReference type="Proteomes" id="UP001460270"/>
    </source>
</evidence>
<keyword evidence="3" id="KW-1185">Reference proteome</keyword>
<dbReference type="Proteomes" id="UP001460270">
    <property type="component" value="Unassembled WGS sequence"/>
</dbReference>
<feature type="region of interest" description="Disordered" evidence="1">
    <location>
        <begin position="336"/>
        <end position="404"/>
    </location>
</feature>
<proteinExistence type="predicted"/>
<evidence type="ECO:0008006" key="4">
    <source>
        <dbReference type="Google" id="ProtNLM"/>
    </source>
</evidence>
<feature type="region of interest" description="Disordered" evidence="1">
    <location>
        <begin position="52"/>
        <end position="232"/>
    </location>
</feature>
<feature type="compositionally biased region" description="Basic and acidic residues" evidence="1">
    <location>
        <begin position="355"/>
        <end position="404"/>
    </location>
</feature>
<feature type="compositionally biased region" description="Polar residues" evidence="1">
    <location>
        <begin position="213"/>
        <end position="228"/>
    </location>
</feature>
<organism evidence="2 3">
    <name type="scientific">Mugilogobius chulae</name>
    <name type="common">yellowstripe goby</name>
    <dbReference type="NCBI Taxonomy" id="88201"/>
    <lineage>
        <taxon>Eukaryota</taxon>
        <taxon>Metazoa</taxon>
        <taxon>Chordata</taxon>
        <taxon>Craniata</taxon>
        <taxon>Vertebrata</taxon>
        <taxon>Euteleostomi</taxon>
        <taxon>Actinopterygii</taxon>
        <taxon>Neopterygii</taxon>
        <taxon>Teleostei</taxon>
        <taxon>Neoteleostei</taxon>
        <taxon>Acanthomorphata</taxon>
        <taxon>Gobiaria</taxon>
        <taxon>Gobiiformes</taxon>
        <taxon>Gobioidei</taxon>
        <taxon>Gobiidae</taxon>
        <taxon>Gobionellinae</taxon>
        <taxon>Mugilogobius</taxon>
    </lineage>
</organism>
<feature type="compositionally biased region" description="Basic and acidic residues" evidence="1">
    <location>
        <begin position="88"/>
        <end position="120"/>
    </location>
</feature>
<gene>
    <name evidence="2" type="ORF">WMY93_034103</name>
</gene>
<feature type="compositionally biased region" description="Basic and acidic residues" evidence="1">
    <location>
        <begin position="449"/>
        <end position="479"/>
    </location>
</feature>